<dbReference type="SUPFAM" id="SSF52833">
    <property type="entry name" value="Thioredoxin-like"/>
    <property type="match status" value="1"/>
</dbReference>
<dbReference type="InterPro" id="IPR025380">
    <property type="entry name" value="DUF4369"/>
</dbReference>
<evidence type="ECO:0000259" key="2">
    <source>
        <dbReference type="PROSITE" id="PS51352"/>
    </source>
</evidence>
<dbReference type="PANTHER" id="PTHR42852">
    <property type="entry name" value="THIOL:DISULFIDE INTERCHANGE PROTEIN DSBE"/>
    <property type="match status" value="1"/>
</dbReference>
<dbReference type="PROSITE" id="PS51257">
    <property type="entry name" value="PROKAR_LIPOPROTEIN"/>
    <property type="match status" value="1"/>
</dbReference>
<accession>A0A9E2L8K4</accession>
<dbReference type="PANTHER" id="PTHR42852:SF13">
    <property type="entry name" value="PROTEIN DIPZ"/>
    <property type="match status" value="1"/>
</dbReference>
<dbReference type="Pfam" id="PF00578">
    <property type="entry name" value="AhpC-TSA"/>
    <property type="match status" value="1"/>
</dbReference>
<dbReference type="Pfam" id="PF14289">
    <property type="entry name" value="DUF4369"/>
    <property type="match status" value="1"/>
</dbReference>
<feature type="signal peptide" evidence="1">
    <location>
        <begin position="1"/>
        <end position="21"/>
    </location>
</feature>
<dbReference type="GO" id="GO:0016491">
    <property type="term" value="F:oxidoreductase activity"/>
    <property type="evidence" value="ECO:0007669"/>
    <property type="project" value="InterPro"/>
</dbReference>
<dbReference type="Gene3D" id="3.40.30.10">
    <property type="entry name" value="Glutaredoxin"/>
    <property type="match status" value="1"/>
</dbReference>
<reference evidence="3" key="2">
    <citation type="submission" date="2021-04" db="EMBL/GenBank/DDBJ databases">
        <authorList>
            <person name="Gilroy R."/>
        </authorList>
    </citation>
    <scope>NUCLEOTIDE SEQUENCE</scope>
    <source>
        <strain evidence="3">G3-2149</strain>
    </source>
</reference>
<name>A0A9E2L8K4_9BACT</name>
<dbReference type="EMBL" id="JAHLFU010000205">
    <property type="protein sequence ID" value="MBU3854114.1"/>
    <property type="molecule type" value="Genomic_DNA"/>
</dbReference>
<dbReference type="InterPro" id="IPR013766">
    <property type="entry name" value="Thioredoxin_domain"/>
</dbReference>
<dbReference type="Proteomes" id="UP000823865">
    <property type="component" value="Unassembled WGS sequence"/>
</dbReference>
<sequence>MKPKKLKYLFLPLCLAALTTACTQKEKGFTVSGQIADADGKMLYFEALSLNGIQKLDSTKLDDEGDFSFHGTQPENPEFYRIRLGKQIINLAVDSTEEISIKANAADMGANYSVEGSENCVTLQKIGQKQMNVEKSIRQIVEIKNMTLGEKERRITDLVHNYKEEVKKDFILNNPAAPSSYFALFQTINGELVFDPVNDADDVRWFAAVATAWDNLYPGCARSENLKNITLQGQRNTRRPKQIDVEITNEKIRATGIIDLSLKDINGQIRKLSDLRGKVVLLDFTAYALPTSKERIMEMRQLYQEYRDRGLEIYQVSVDAGEHYWKTVSDPLPWICVFDPQETASDNLLLYNVQELPCSFLIDRNSDLKCRLTPDTNLRQEIEKLL</sequence>
<feature type="chain" id="PRO_5039667942" evidence="1">
    <location>
        <begin position="22"/>
        <end position="386"/>
    </location>
</feature>
<dbReference type="InterPro" id="IPR050553">
    <property type="entry name" value="Thioredoxin_ResA/DsbE_sf"/>
</dbReference>
<protein>
    <submittedName>
        <fullName evidence="3">AhpC/TSA family protein</fullName>
    </submittedName>
</protein>
<evidence type="ECO:0000256" key="1">
    <source>
        <dbReference type="SAM" id="SignalP"/>
    </source>
</evidence>
<feature type="domain" description="Thioredoxin" evidence="2">
    <location>
        <begin position="251"/>
        <end position="386"/>
    </location>
</feature>
<keyword evidence="1" id="KW-0732">Signal</keyword>
<dbReference type="PROSITE" id="PS51352">
    <property type="entry name" value="THIOREDOXIN_2"/>
    <property type="match status" value="1"/>
</dbReference>
<comment type="caution">
    <text evidence="3">The sequence shown here is derived from an EMBL/GenBank/DDBJ whole genome shotgun (WGS) entry which is preliminary data.</text>
</comment>
<gene>
    <name evidence="3" type="ORF">H9789_09955</name>
</gene>
<evidence type="ECO:0000313" key="3">
    <source>
        <dbReference type="EMBL" id="MBU3854114.1"/>
    </source>
</evidence>
<proteinExistence type="predicted"/>
<dbReference type="InterPro" id="IPR000866">
    <property type="entry name" value="AhpC/TSA"/>
</dbReference>
<dbReference type="AlphaFoldDB" id="A0A9E2L8K4"/>
<dbReference type="CDD" id="cd02966">
    <property type="entry name" value="TlpA_like_family"/>
    <property type="match status" value="1"/>
</dbReference>
<reference evidence="3" key="1">
    <citation type="journal article" date="2021" name="PeerJ">
        <title>Extensive microbial diversity within the chicken gut microbiome revealed by metagenomics and culture.</title>
        <authorList>
            <person name="Gilroy R."/>
            <person name="Ravi A."/>
            <person name="Getino M."/>
            <person name="Pursley I."/>
            <person name="Horton D.L."/>
            <person name="Alikhan N.F."/>
            <person name="Baker D."/>
            <person name="Gharbi K."/>
            <person name="Hall N."/>
            <person name="Watson M."/>
            <person name="Adriaenssens E.M."/>
            <person name="Foster-Nyarko E."/>
            <person name="Jarju S."/>
            <person name="Secka A."/>
            <person name="Antonio M."/>
            <person name="Oren A."/>
            <person name="Chaudhuri R.R."/>
            <person name="La Ragione R."/>
            <person name="Hildebrand F."/>
            <person name="Pallen M.J."/>
        </authorList>
    </citation>
    <scope>NUCLEOTIDE SEQUENCE</scope>
    <source>
        <strain evidence="3">G3-2149</strain>
    </source>
</reference>
<organism evidence="3 4">
    <name type="scientific">Candidatus Paraprevotella stercoravium</name>
    <dbReference type="NCBI Taxonomy" id="2838725"/>
    <lineage>
        <taxon>Bacteria</taxon>
        <taxon>Pseudomonadati</taxon>
        <taxon>Bacteroidota</taxon>
        <taxon>Bacteroidia</taxon>
        <taxon>Bacteroidales</taxon>
        <taxon>Prevotellaceae</taxon>
        <taxon>Paraprevotella</taxon>
    </lineage>
</organism>
<evidence type="ECO:0000313" key="4">
    <source>
        <dbReference type="Proteomes" id="UP000823865"/>
    </source>
</evidence>
<dbReference type="GO" id="GO:0016209">
    <property type="term" value="F:antioxidant activity"/>
    <property type="evidence" value="ECO:0007669"/>
    <property type="project" value="InterPro"/>
</dbReference>
<dbReference type="InterPro" id="IPR036249">
    <property type="entry name" value="Thioredoxin-like_sf"/>
</dbReference>